<dbReference type="PROSITE" id="PS51084">
    <property type="entry name" value="HIT_2"/>
    <property type="match status" value="1"/>
</dbReference>
<dbReference type="Pfam" id="PF01230">
    <property type="entry name" value="HIT"/>
    <property type="match status" value="1"/>
</dbReference>
<evidence type="ECO:0000259" key="5">
    <source>
        <dbReference type="PROSITE" id="PS51084"/>
    </source>
</evidence>
<dbReference type="PANTHER" id="PTHR42997">
    <property type="entry name" value="HIT FAMILY HYDROLASE"/>
    <property type="match status" value="1"/>
</dbReference>
<name>A0A8J7M188_9BACT</name>
<dbReference type="InterPro" id="IPR011146">
    <property type="entry name" value="HIT-like"/>
</dbReference>
<dbReference type="RefSeq" id="WP_199385679.1">
    <property type="nucleotide sequence ID" value="NZ_JAEMHM010000017.1"/>
</dbReference>
<keyword evidence="1" id="KW-0547">Nucleotide-binding</keyword>
<feature type="active site" description="Tele-AMP-histidine intermediate" evidence="2">
    <location>
        <position position="116"/>
    </location>
</feature>
<feature type="short sequence motif" description="Histidine triad motif" evidence="4">
    <location>
        <begin position="114"/>
        <end position="118"/>
    </location>
</feature>
<evidence type="ECO:0000256" key="4">
    <source>
        <dbReference type="PROSITE-ProRule" id="PRU00464"/>
    </source>
</evidence>
<gene>
    <name evidence="6" type="ORF">JFN93_18810</name>
</gene>
<accession>A0A8J7M188</accession>
<dbReference type="CDD" id="cd01275">
    <property type="entry name" value="FHIT"/>
    <property type="match status" value="1"/>
</dbReference>
<evidence type="ECO:0000313" key="7">
    <source>
        <dbReference type="Proteomes" id="UP000636888"/>
    </source>
</evidence>
<feature type="domain" description="HIT" evidence="5">
    <location>
        <begin position="22"/>
        <end position="129"/>
    </location>
</feature>
<feature type="binding site" evidence="3">
    <location>
        <position position="46"/>
    </location>
    <ligand>
        <name>substrate</name>
    </ligand>
</feature>
<dbReference type="GO" id="GO:0000166">
    <property type="term" value="F:nucleotide binding"/>
    <property type="evidence" value="ECO:0007669"/>
    <property type="project" value="UniProtKB-KW"/>
</dbReference>
<protein>
    <submittedName>
        <fullName evidence="6">HIT domain-containing protein</fullName>
    </submittedName>
</protein>
<dbReference type="InterPro" id="IPR039383">
    <property type="entry name" value="FHIT"/>
</dbReference>
<keyword evidence="7" id="KW-1185">Reference proteome</keyword>
<evidence type="ECO:0000256" key="1">
    <source>
        <dbReference type="ARBA" id="ARBA00022741"/>
    </source>
</evidence>
<dbReference type="GO" id="GO:0003824">
    <property type="term" value="F:catalytic activity"/>
    <property type="evidence" value="ECO:0007669"/>
    <property type="project" value="InterPro"/>
</dbReference>
<dbReference type="PANTHER" id="PTHR42997:SF1">
    <property type="entry name" value="AP-4-A PHOSPHORYLASE"/>
    <property type="match status" value="1"/>
</dbReference>
<comment type="caution">
    <text evidence="6">The sequence shown here is derived from an EMBL/GenBank/DDBJ whole genome shotgun (WGS) entry which is preliminary data.</text>
</comment>
<organism evidence="6 7">
    <name type="scientific">Geomesophilobacter sediminis</name>
    <dbReference type="NCBI Taxonomy" id="2798584"/>
    <lineage>
        <taxon>Bacteria</taxon>
        <taxon>Pseudomonadati</taxon>
        <taxon>Thermodesulfobacteriota</taxon>
        <taxon>Desulfuromonadia</taxon>
        <taxon>Geobacterales</taxon>
        <taxon>Geobacteraceae</taxon>
        <taxon>Geomesophilobacter</taxon>
    </lineage>
</organism>
<dbReference type="InterPro" id="IPR036265">
    <property type="entry name" value="HIT-like_sf"/>
</dbReference>
<feature type="binding site" evidence="3">
    <location>
        <position position="118"/>
    </location>
    <ligand>
        <name>substrate</name>
    </ligand>
</feature>
<dbReference type="Gene3D" id="3.30.428.10">
    <property type="entry name" value="HIT-like"/>
    <property type="match status" value="1"/>
</dbReference>
<dbReference type="EMBL" id="JAEMHM010000017">
    <property type="protein sequence ID" value="MBJ6726766.1"/>
    <property type="molecule type" value="Genomic_DNA"/>
</dbReference>
<reference evidence="6" key="1">
    <citation type="submission" date="2020-12" db="EMBL/GenBank/DDBJ databases">
        <title>Geomonas sp. Red875, isolated from river sediment.</title>
        <authorList>
            <person name="Xu Z."/>
            <person name="Zhang Z."/>
            <person name="Masuda Y."/>
            <person name="Itoh H."/>
            <person name="Senoo K."/>
        </authorList>
    </citation>
    <scope>NUCLEOTIDE SEQUENCE</scope>
    <source>
        <strain evidence="6">Red875</strain>
    </source>
</reference>
<sequence>MERLWAPWRIQYITGEKPAGCVFCIKDDNREKLVLQRTEHVRILLNRYPYCNGHLLVAPVRHTASFDELSDCEMLELFRGMARCRSVLSRALAAEGFNIGMNLGKVAGAGVEDHLHFHVVPRWNGDTNFIAVNADVRVLPEALYSTFDKLLPFFTEGPEDEP</sequence>
<dbReference type="SUPFAM" id="SSF54197">
    <property type="entry name" value="HIT-like"/>
    <property type="match status" value="1"/>
</dbReference>
<feature type="binding site" evidence="3">
    <location>
        <begin position="108"/>
        <end position="111"/>
    </location>
    <ligand>
        <name>substrate</name>
    </ligand>
</feature>
<dbReference type="Proteomes" id="UP000636888">
    <property type="component" value="Unassembled WGS sequence"/>
</dbReference>
<evidence type="ECO:0000256" key="3">
    <source>
        <dbReference type="PIRSR" id="PIRSR639383-2"/>
    </source>
</evidence>
<proteinExistence type="predicted"/>
<evidence type="ECO:0000256" key="2">
    <source>
        <dbReference type="PIRSR" id="PIRSR639383-1"/>
    </source>
</evidence>
<dbReference type="InterPro" id="IPR052908">
    <property type="entry name" value="AP-4-A_phosphorylase"/>
</dbReference>
<evidence type="ECO:0000313" key="6">
    <source>
        <dbReference type="EMBL" id="MBJ6726766.1"/>
    </source>
</evidence>
<dbReference type="AlphaFoldDB" id="A0A8J7M188"/>